<dbReference type="Gene3D" id="1.25.40.20">
    <property type="entry name" value="Ankyrin repeat-containing domain"/>
    <property type="match status" value="1"/>
</dbReference>
<gene>
    <name evidence="7" type="primary">BQ5605_C005g03226</name>
    <name evidence="7" type="ORF">BQ5605_C005G03226</name>
</gene>
<dbReference type="AlphaFoldDB" id="A0A2X0N443"/>
<feature type="region of interest" description="Disordered" evidence="5">
    <location>
        <begin position="344"/>
        <end position="367"/>
    </location>
</feature>
<dbReference type="SUPFAM" id="SSF144232">
    <property type="entry name" value="HIT/MYND zinc finger-like"/>
    <property type="match status" value="1"/>
</dbReference>
<evidence type="ECO:0000259" key="6">
    <source>
        <dbReference type="PROSITE" id="PS50865"/>
    </source>
</evidence>
<reference evidence="7 8" key="1">
    <citation type="submission" date="2016-11" db="EMBL/GenBank/DDBJ databases">
        <authorList>
            <person name="Jaros S."/>
            <person name="Januszkiewicz K."/>
            <person name="Wedrychowicz H."/>
        </authorList>
    </citation>
    <scope>NUCLEOTIDE SEQUENCE [LARGE SCALE GENOMIC DNA]</scope>
</reference>
<dbReference type="Gene3D" id="6.10.140.2220">
    <property type="match status" value="1"/>
</dbReference>
<evidence type="ECO:0000256" key="5">
    <source>
        <dbReference type="SAM" id="MobiDB-lite"/>
    </source>
</evidence>
<keyword evidence="1" id="KW-0479">Metal-binding</keyword>
<dbReference type="PROSITE" id="PS50865">
    <property type="entry name" value="ZF_MYND_2"/>
    <property type="match status" value="1"/>
</dbReference>
<evidence type="ECO:0000256" key="4">
    <source>
        <dbReference type="PROSITE-ProRule" id="PRU00134"/>
    </source>
</evidence>
<feature type="compositionally biased region" description="Basic and acidic residues" evidence="5">
    <location>
        <begin position="352"/>
        <end position="367"/>
    </location>
</feature>
<dbReference type="STRING" id="796604.A0A2X0N443"/>
<keyword evidence="3" id="KW-0862">Zinc</keyword>
<feature type="region of interest" description="Disordered" evidence="5">
    <location>
        <begin position="285"/>
        <end position="305"/>
    </location>
</feature>
<protein>
    <submittedName>
        <fullName evidence="7">BQ5605_C005g03226 protein</fullName>
    </submittedName>
</protein>
<organism evidence="7 8">
    <name type="scientific">Microbotryum silenes-dioicae</name>
    <dbReference type="NCBI Taxonomy" id="796604"/>
    <lineage>
        <taxon>Eukaryota</taxon>
        <taxon>Fungi</taxon>
        <taxon>Dikarya</taxon>
        <taxon>Basidiomycota</taxon>
        <taxon>Pucciniomycotina</taxon>
        <taxon>Microbotryomycetes</taxon>
        <taxon>Microbotryales</taxon>
        <taxon>Microbotryaceae</taxon>
        <taxon>Microbotryum</taxon>
    </lineage>
</organism>
<feature type="domain" description="MYND-type" evidence="6">
    <location>
        <begin position="268"/>
        <end position="339"/>
    </location>
</feature>
<dbReference type="GO" id="GO:0008270">
    <property type="term" value="F:zinc ion binding"/>
    <property type="evidence" value="ECO:0007669"/>
    <property type="project" value="UniProtKB-KW"/>
</dbReference>
<name>A0A2X0N443_9BASI</name>
<accession>A0A2X0N443</accession>
<evidence type="ECO:0000313" key="7">
    <source>
        <dbReference type="EMBL" id="SGY72891.1"/>
    </source>
</evidence>
<proteinExistence type="predicted"/>
<evidence type="ECO:0000313" key="8">
    <source>
        <dbReference type="Proteomes" id="UP000249464"/>
    </source>
</evidence>
<dbReference type="Pfam" id="PF01753">
    <property type="entry name" value="zf-MYND"/>
    <property type="match status" value="1"/>
</dbReference>
<dbReference type="SUPFAM" id="SSF48403">
    <property type="entry name" value="Ankyrin repeat"/>
    <property type="match status" value="1"/>
</dbReference>
<evidence type="ECO:0000256" key="1">
    <source>
        <dbReference type="ARBA" id="ARBA00022723"/>
    </source>
</evidence>
<sequence length="367" mass="40836">MSGLPPSMDEERLKALFEAYVNPSGGRTLEELLKFKDRLKGAEAQRLRGHFSSYGLHPADCQDPIFVADFMTGRLKALQQRWEDDVKEAKRSVEEARIKWENFRDSPNQLPIVDILQIGAWTQLSNVKSIPEQYYDCLEFLIKKVGMSVEGTDVAGYTALQHSLTCTPLLHDFKWSSLLLQACPDPITAINHRNRYGTTSMHEASMTLMRPGETENRAKVLRWLLEHGANADVLDGDHCSPRSTGGRVPQFKQIIQEFDQVQIKTEACGFCRRGGFVGKGKAKAANSASGEANLKERTQGGNEEGVPLRANLRCGRCRARNYCGAACQKMDWAAHKKQCVAVASNAPSQSEVESKATSEVKKEETTS</sequence>
<dbReference type="EMBL" id="FQNC01000047">
    <property type="protein sequence ID" value="SGY72891.1"/>
    <property type="molecule type" value="Genomic_DNA"/>
</dbReference>
<evidence type="ECO:0000256" key="2">
    <source>
        <dbReference type="ARBA" id="ARBA00022771"/>
    </source>
</evidence>
<dbReference type="InterPro" id="IPR002893">
    <property type="entry name" value="Znf_MYND"/>
</dbReference>
<dbReference type="Proteomes" id="UP000249464">
    <property type="component" value="Unassembled WGS sequence"/>
</dbReference>
<dbReference type="InterPro" id="IPR036770">
    <property type="entry name" value="Ankyrin_rpt-contain_sf"/>
</dbReference>
<evidence type="ECO:0000256" key="3">
    <source>
        <dbReference type="ARBA" id="ARBA00022833"/>
    </source>
</evidence>
<keyword evidence="8" id="KW-1185">Reference proteome</keyword>
<keyword evidence="2 4" id="KW-0863">Zinc-finger</keyword>